<comment type="subcellular location">
    <subcellularLocation>
        <location evidence="1">Nucleus</location>
    </subcellularLocation>
</comment>
<feature type="region of interest" description="Disordered" evidence="5">
    <location>
        <begin position="1"/>
        <end position="35"/>
    </location>
</feature>
<dbReference type="AlphaFoldDB" id="A0A8T2SJ74"/>
<dbReference type="GO" id="GO:0000124">
    <property type="term" value="C:SAGA complex"/>
    <property type="evidence" value="ECO:0007669"/>
    <property type="project" value="UniProtKB-ARBA"/>
</dbReference>
<comment type="caution">
    <text evidence="6">The sequence shown here is derived from an EMBL/GenBank/DDBJ whole genome shotgun (WGS) entry which is preliminary data.</text>
</comment>
<dbReference type="Proteomes" id="UP000825935">
    <property type="component" value="Chromosome 20"/>
</dbReference>
<dbReference type="Pfam" id="PF12767">
    <property type="entry name" value="SAGA-Tad1"/>
    <property type="match status" value="1"/>
</dbReference>
<dbReference type="GO" id="GO:0003713">
    <property type="term" value="F:transcription coactivator activity"/>
    <property type="evidence" value="ECO:0007669"/>
    <property type="project" value="TreeGrafter"/>
</dbReference>
<dbReference type="GO" id="GO:0006357">
    <property type="term" value="P:regulation of transcription by RNA polymerase II"/>
    <property type="evidence" value="ECO:0007669"/>
    <property type="project" value="TreeGrafter"/>
</dbReference>
<keyword evidence="7" id="KW-1185">Reference proteome</keyword>
<dbReference type="PANTHER" id="PTHR21277">
    <property type="entry name" value="TRANSCRIPTIONAL ADAPTER 1"/>
    <property type="match status" value="1"/>
</dbReference>
<feature type="compositionally biased region" description="Basic and acidic residues" evidence="5">
    <location>
        <begin position="169"/>
        <end position="186"/>
    </location>
</feature>
<dbReference type="GO" id="GO:0005634">
    <property type="term" value="C:nucleus"/>
    <property type="evidence" value="ECO:0007669"/>
    <property type="project" value="UniProtKB-SubCell"/>
</dbReference>
<dbReference type="PANTHER" id="PTHR21277:SF5">
    <property type="entry name" value="TRANSCRIPTIONAL ADAPTER 1"/>
    <property type="match status" value="1"/>
</dbReference>
<evidence type="ECO:0000256" key="2">
    <source>
        <dbReference type="ARBA" id="ARBA00023015"/>
    </source>
</evidence>
<feature type="region of interest" description="Disordered" evidence="5">
    <location>
        <begin position="113"/>
        <end position="193"/>
    </location>
</feature>
<dbReference type="OrthoDB" id="10264870at2759"/>
<keyword evidence="3" id="KW-0804">Transcription</keyword>
<dbReference type="EMBL" id="CM035425">
    <property type="protein sequence ID" value="KAH7331807.1"/>
    <property type="molecule type" value="Genomic_DNA"/>
</dbReference>
<feature type="compositionally biased region" description="Polar residues" evidence="5">
    <location>
        <begin position="137"/>
        <end position="156"/>
    </location>
</feature>
<keyword evidence="2" id="KW-0805">Transcription regulation</keyword>
<keyword evidence="4" id="KW-0539">Nucleus</keyword>
<sequence>MLMVEGKQSKGRFVAASSPSPSRSSTVKRTSSLKGSEEWREMDRIDVLELKACIVKKLGTEKADRYFSHFQSFIGSRLSKVELDKLVVMTIGKDNVGLHNQFVKAILTNAIKGKAPPPSLPPVHRAGKPSIKPHSPCITSEDTIPHASPSTLSNGDSLLRSPHHGRSLVARDHRGSNLGPREDHPTPDLSRPTQQLDWGAKQLSTETGSLRHPLKRARVMPQTPKANASVIDSGCQQSIKAQILPPISLETSIKSSLGVCFHGGMTDTGLRKPVLHAFPFHTLLQSGLDKEFEHSGDLPDSDLLQSLMEQSAISEGLEGVSRDGAVLLNVALDMYLKRLIKSCIDISKAKASSQSDSERIAEASSSQDKEAFANMKVHLGVNGVSLRPMAELLKRDKEQMQASLSLTDFKAAMNTCPQQLGENWPVQLEKISFRIFDQ</sequence>
<evidence type="ECO:0000256" key="5">
    <source>
        <dbReference type="SAM" id="MobiDB-lite"/>
    </source>
</evidence>
<dbReference type="EMBL" id="CM035425">
    <property type="protein sequence ID" value="KAH7331808.1"/>
    <property type="molecule type" value="Genomic_DNA"/>
</dbReference>
<organism evidence="6 7">
    <name type="scientific">Ceratopteris richardii</name>
    <name type="common">Triangle waterfern</name>
    <dbReference type="NCBI Taxonomy" id="49495"/>
    <lineage>
        <taxon>Eukaryota</taxon>
        <taxon>Viridiplantae</taxon>
        <taxon>Streptophyta</taxon>
        <taxon>Embryophyta</taxon>
        <taxon>Tracheophyta</taxon>
        <taxon>Polypodiopsida</taxon>
        <taxon>Polypodiidae</taxon>
        <taxon>Polypodiales</taxon>
        <taxon>Pteridineae</taxon>
        <taxon>Pteridaceae</taxon>
        <taxon>Parkerioideae</taxon>
        <taxon>Ceratopteris</taxon>
    </lineage>
</organism>
<reference evidence="6" key="1">
    <citation type="submission" date="2021-08" db="EMBL/GenBank/DDBJ databases">
        <title>WGS assembly of Ceratopteris richardii.</title>
        <authorList>
            <person name="Marchant D.B."/>
            <person name="Chen G."/>
            <person name="Jenkins J."/>
            <person name="Shu S."/>
            <person name="Leebens-Mack J."/>
            <person name="Grimwood J."/>
            <person name="Schmutz J."/>
            <person name="Soltis P."/>
            <person name="Soltis D."/>
            <person name="Chen Z.-H."/>
        </authorList>
    </citation>
    <scope>NUCLEOTIDE SEQUENCE</scope>
    <source>
        <strain evidence="6">Whitten #5841</strain>
        <tissue evidence="6">Leaf</tissue>
    </source>
</reference>
<evidence type="ECO:0000313" key="6">
    <source>
        <dbReference type="EMBL" id="KAH7331808.1"/>
    </source>
</evidence>
<dbReference type="InterPro" id="IPR024738">
    <property type="entry name" value="Hfi1/Tada1"/>
</dbReference>
<feature type="compositionally biased region" description="Low complexity" evidence="5">
    <location>
        <begin position="14"/>
        <end position="32"/>
    </location>
</feature>
<dbReference type="OMA" id="QSREDGC"/>
<evidence type="ECO:0000256" key="1">
    <source>
        <dbReference type="ARBA" id="ARBA00004123"/>
    </source>
</evidence>
<proteinExistence type="predicted"/>
<evidence type="ECO:0000256" key="3">
    <source>
        <dbReference type="ARBA" id="ARBA00023163"/>
    </source>
</evidence>
<accession>A0A8T2SJ74</accession>
<evidence type="ECO:0000256" key="4">
    <source>
        <dbReference type="ARBA" id="ARBA00023242"/>
    </source>
</evidence>
<evidence type="ECO:0000313" key="7">
    <source>
        <dbReference type="Proteomes" id="UP000825935"/>
    </source>
</evidence>
<name>A0A8T2SJ74_CERRI</name>
<protein>
    <submittedName>
        <fullName evidence="6">Uncharacterized protein</fullName>
    </submittedName>
</protein>
<gene>
    <name evidence="6" type="ORF">KP509_20G051400</name>
</gene>